<proteinExistence type="predicted"/>
<protein>
    <submittedName>
        <fullName evidence="2">Uncharacterized protein</fullName>
    </submittedName>
</protein>
<organism evidence="2 3">
    <name type="scientific">Haematococcus lacustris</name>
    <name type="common">Green alga</name>
    <name type="synonym">Haematococcus pluvialis</name>
    <dbReference type="NCBI Taxonomy" id="44745"/>
    <lineage>
        <taxon>Eukaryota</taxon>
        <taxon>Viridiplantae</taxon>
        <taxon>Chlorophyta</taxon>
        <taxon>core chlorophytes</taxon>
        <taxon>Chlorophyceae</taxon>
        <taxon>CS clade</taxon>
        <taxon>Chlamydomonadales</taxon>
        <taxon>Haematococcaceae</taxon>
        <taxon>Haematococcus</taxon>
    </lineage>
</organism>
<evidence type="ECO:0000256" key="1">
    <source>
        <dbReference type="SAM" id="SignalP"/>
    </source>
</evidence>
<accession>A0A699Y8G4</accession>
<reference evidence="2 3" key="1">
    <citation type="submission" date="2020-02" db="EMBL/GenBank/DDBJ databases">
        <title>Draft genome sequence of Haematococcus lacustris strain NIES-144.</title>
        <authorList>
            <person name="Morimoto D."/>
            <person name="Nakagawa S."/>
            <person name="Yoshida T."/>
            <person name="Sawayama S."/>
        </authorList>
    </citation>
    <scope>NUCLEOTIDE SEQUENCE [LARGE SCALE GENOMIC DNA]</scope>
    <source>
        <strain evidence="2 3">NIES-144</strain>
    </source>
</reference>
<keyword evidence="1" id="KW-0732">Signal</keyword>
<keyword evidence="3" id="KW-1185">Reference proteome</keyword>
<name>A0A699Y8G4_HAELA</name>
<gene>
    <name evidence="2" type="ORF">HaLaN_00134</name>
</gene>
<dbReference type="Proteomes" id="UP000485058">
    <property type="component" value="Unassembled WGS sequence"/>
</dbReference>
<comment type="caution">
    <text evidence="2">The sequence shown here is derived from an EMBL/GenBank/DDBJ whole genome shotgun (WGS) entry which is preliminary data.</text>
</comment>
<feature type="chain" id="PRO_5025660876" evidence="1">
    <location>
        <begin position="31"/>
        <end position="141"/>
    </location>
</feature>
<sequence length="141" mass="15244">MQPAFLPGALAVLIGALIAGLDRTPQLIAAQPTIAPSPARAVDNQCVTAAVDAWAETSGLQGPAWTCNNATVAFAVSQAQLEATCFHTCQPQNEGVITIYIMSYLWLPEFLLGIRNYLDLRRGYTVEPSFTVSRLQVSHIR</sequence>
<evidence type="ECO:0000313" key="2">
    <source>
        <dbReference type="EMBL" id="GFH05635.1"/>
    </source>
</evidence>
<dbReference type="AlphaFoldDB" id="A0A699Y8G4"/>
<evidence type="ECO:0000313" key="3">
    <source>
        <dbReference type="Proteomes" id="UP000485058"/>
    </source>
</evidence>
<dbReference type="EMBL" id="BLLF01000004">
    <property type="protein sequence ID" value="GFH05635.1"/>
    <property type="molecule type" value="Genomic_DNA"/>
</dbReference>
<feature type="signal peptide" evidence="1">
    <location>
        <begin position="1"/>
        <end position="30"/>
    </location>
</feature>